<feature type="region of interest" description="Disordered" evidence="1">
    <location>
        <begin position="1"/>
        <end position="21"/>
    </location>
</feature>
<keyword evidence="2" id="KW-0472">Membrane</keyword>
<evidence type="ECO:0000256" key="2">
    <source>
        <dbReference type="SAM" id="Phobius"/>
    </source>
</evidence>
<dbReference type="Proteomes" id="UP000243975">
    <property type="component" value="Unassembled WGS sequence"/>
</dbReference>
<dbReference type="AlphaFoldDB" id="A0A103Y0G9"/>
<evidence type="ECO:0000313" key="4">
    <source>
        <dbReference type="Proteomes" id="UP000243975"/>
    </source>
</evidence>
<dbReference type="STRING" id="59895.A0A103Y0G9"/>
<dbReference type="Gramene" id="KVI00266">
    <property type="protein sequence ID" value="KVI00266"/>
    <property type="gene ID" value="Ccrd_021511"/>
</dbReference>
<accession>A0A103Y0G9</accession>
<feature type="transmembrane region" description="Helical" evidence="2">
    <location>
        <begin position="242"/>
        <end position="261"/>
    </location>
</feature>
<reference evidence="3 4" key="1">
    <citation type="journal article" date="2016" name="Sci. Rep.">
        <title>The genome sequence of the outbreeding globe artichoke constructed de novo incorporating a phase-aware low-pass sequencing strategy of F1 progeny.</title>
        <authorList>
            <person name="Scaglione D."/>
            <person name="Reyes-Chin-Wo S."/>
            <person name="Acquadro A."/>
            <person name="Froenicke L."/>
            <person name="Portis E."/>
            <person name="Beitel C."/>
            <person name="Tirone M."/>
            <person name="Mauro R."/>
            <person name="Lo Monaco A."/>
            <person name="Mauromicale G."/>
            <person name="Faccioli P."/>
            <person name="Cattivelli L."/>
            <person name="Rieseberg L."/>
            <person name="Michelmore R."/>
            <person name="Lanteri S."/>
        </authorList>
    </citation>
    <scope>NUCLEOTIDE SEQUENCE [LARGE SCALE GENOMIC DNA]</scope>
    <source>
        <strain evidence="3">2C</strain>
    </source>
</reference>
<dbReference type="EMBL" id="LEKV01003395">
    <property type="protein sequence ID" value="KVI00266.1"/>
    <property type="molecule type" value="Genomic_DNA"/>
</dbReference>
<gene>
    <name evidence="3" type="ORF">Ccrd_021511</name>
</gene>
<evidence type="ECO:0000313" key="3">
    <source>
        <dbReference type="EMBL" id="KVI00266.1"/>
    </source>
</evidence>
<name>A0A103Y0G9_CYNCS</name>
<protein>
    <submittedName>
        <fullName evidence="3">Uncharacterized protein</fullName>
    </submittedName>
</protein>
<organism evidence="3 4">
    <name type="scientific">Cynara cardunculus var. scolymus</name>
    <name type="common">Globe artichoke</name>
    <name type="synonym">Cynara scolymus</name>
    <dbReference type="NCBI Taxonomy" id="59895"/>
    <lineage>
        <taxon>Eukaryota</taxon>
        <taxon>Viridiplantae</taxon>
        <taxon>Streptophyta</taxon>
        <taxon>Embryophyta</taxon>
        <taxon>Tracheophyta</taxon>
        <taxon>Spermatophyta</taxon>
        <taxon>Magnoliopsida</taxon>
        <taxon>eudicotyledons</taxon>
        <taxon>Gunneridae</taxon>
        <taxon>Pentapetalae</taxon>
        <taxon>asterids</taxon>
        <taxon>campanulids</taxon>
        <taxon>Asterales</taxon>
        <taxon>Asteraceae</taxon>
        <taxon>Carduoideae</taxon>
        <taxon>Cardueae</taxon>
        <taxon>Carduinae</taxon>
        <taxon>Cynara</taxon>
    </lineage>
</organism>
<keyword evidence="2" id="KW-1133">Transmembrane helix</keyword>
<feature type="transmembrane region" description="Helical" evidence="2">
    <location>
        <begin position="191"/>
        <end position="209"/>
    </location>
</feature>
<proteinExistence type="predicted"/>
<feature type="transmembrane region" description="Helical" evidence="2">
    <location>
        <begin position="216"/>
        <end position="236"/>
    </location>
</feature>
<keyword evidence="4" id="KW-1185">Reference proteome</keyword>
<evidence type="ECO:0000256" key="1">
    <source>
        <dbReference type="SAM" id="MobiDB-lite"/>
    </source>
</evidence>
<sequence length="329" mass="36771">MLVSQNAHEEHESMHTPGRLISDQHNNNYLSPLANAQYVLPNIKKLQGNNNAGIGHRITQILLLYESSPINYSGFIKSSPNCKLKTYLFIAKCRKFTSREMISVRGSLGNSRTNEWSQFRSSSFNLTLTFSLELWFSNPSVTESSDTAVATAGGGDPNDILVEINRVVVALWVSVRCHLYAWINPVMKSSQVYGCSWIALVGLIFLFKICTFSQKILVNFQLIFHFVQGVTFMLALAGITDVVVYTGLIVTDICVAWNPVLKRVGLWKSVRSLGLLYDADLHLYCRMFVVPIHLNVPNMPNVQPSVQPRHHELEKSKPALSGTVAVTEA</sequence>
<comment type="caution">
    <text evidence="3">The sequence shown here is derived from an EMBL/GenBank/DDBJ whole genome shotgun (WGS) entry which is preliminary data.</text>
</comment>
<keyword evidence="2" id="KW-0812">Transmembrane</keyword>